<evidence type="ECO:0000313" key="2">
    <source>
        <dbReference type="EMBL" id="MFC4006461.1"/>
    </source>
</evidence>
<comment type="caution">
    <text evidence="2">The sequence shown here is derived from an EMBL/GenBank/DDBJ whole genome shotgun (WGS) entry which is preliminary data.</text>
</comment>
<evidence type="ECO:0000256" key="1">
    <source>
        <dbReference type="SAM" id="Phobius"/>
    </source>
</evidence>
<feature type="transmembrane region" description="Helical" evidence="1">
    <location>
        <begin position="223"/>
        <end position="239"/>
    </location>
</feature>
<keyword evidence="1" id="KW-0812">Transmembrane</keyword>
<dbReference type="SUPFAM" id="SSF50475">
    <property type="entry name" value="FMN-binding split barrel"/>
    <property type="match status" value="1"/>
</dbReference>
<dbReference type="RefSeq" id="WP_379526615.1">
    <property type="nucleotide sequence ID" value="NZ_JBHSBI010000002.1"/>
</dbReference>
<name>A0ABV8G1N3_9ACTN</name>
<keyword evidence="1" id="KW-0472">Membrane</keyword>
<evidence type="ECO:0000313" key="3">
    <source>
        <dbReference type="Proteomes" id="UP001595851"/>
    </source>
</evidence>
<feature type="transmembrane region" description="Helical" evidence="1">
    <location>
        <begin position="427"/>
        <end position="448"/>
    </location>
</feature>
<feature type="transmembrane region" description="Helical" evidence="1">
    <location>
        <begin position="373"/>
        <end position="389"/>
    </location>
</feature>
<proteinExistence type="predicted"/>
<feature type="transmembrane region" description="Helical" evidence="1">
    <location>
        <begin position="260"/>
        <end position="281"/>
    </location>
</feature>
<dbReference type="InterPro" id="IPR019734">
    <property type="entry name" value="TPR_rpt"/>
</dbReference>
<keyword evidence="1" id="KW-1133">Transmembrane helix</keyword>
<organism evidence="2 3">
    <name type="scientific">Nonomuraea purpurea</name>
    <dbReference type="NCBI Taxonomy" id="1849276"/>
    <lineage>
        <taxon>Bacteria</taxon>
        <taxon>Bacillati</taxon>
        <taxon>Actinomycetota</taxon>
        <taxon>Actinomycetes</taxon>
        <taxon>Streptosporangiales</taxon>
        <taxon>Streptosporangiaceae</taxon>
        <taxon>Nonomuraea</taxon>
    </lineage>
</organism>
<protein>
    <submittedName>
        <fullName evidence="2">Tetratricopeptide repeat protein</fullName>
    </submittedName>
</protein>
<dbReference type="InterPro" id="IPR011990">
    <property type="entry name" value="TPR-like_helical_dom_sf"/>
</dbReference>
<feature type="transmembrane region" description="Helical" evidence="1">
    <location>
        <begin position="346"/>
        <end position="367"/>
    </location>
</feature>
<reference evidence="3" key="1">
    <citation type="journal article" date="2019" name="Int. J. Syst. Evol. Microbiol.">
        <title>The Global Catalogue of Microorganisms (GCM) 10K type strain sequencing project: providing services to taxonomists for standard genome sequencing and annotation.</title>
        <authorList>
            <consortium name="The Broad Institute Genomics Platform"/>
            <consortium name="The Broad Institute Genome Sequencing Center for Infectious Disease"/>
            <person name="Wu L."/>
            <person name="Ma J."/>
        </authorList>
    </citation>
    <scope>NUCLEOTIDE SEQUENCE [LARGE SCALE GENOMIC DNA]</scope>
    <source>
        <strain evidence="3">TBRC 1276</strain>
    </source>
</reference>
<accession>A0ABV8G1N3</accession>
<feature type="transmembrane region" description="Helical" evidence="1">
    <location>
        <begin position="199"/>
        <end position="217"/>
    </location>
</feature>
<keyword evidence="3" id="KW-1185">Reference proteome</keyword>
<dbReference type="SMART" id="SM00028">
    <property type="entry name" value="TPR"/>
    <property type="match status" value="3"/>
</dbReference>
<sequence length="577" mass="61830">MGTDQTGRNSTIPDRSSREWCHEALTRLNAGRPESALDAARHAADLDPASEWAYRLISLAHERLGRDADALPAAEHAVDLSRGSWPGRVRLAAALRRIPGRWHEAAGHAALAARFAPERPDPEILVGDLALLRGDHADAEHAYRAALAEDPGHPQARVNLGLALLRWDRPRPHHDPAWPVDPRETGRVRRVLEIWTRQSRLLLALATVAVAACALLLDWGTRAQAGGFAAFVLVVALTVRQARRVGLWRYVPAMLRRDPWLGASVASAALSVAAYAAWLLLGLAPGTPPLLDPVWAGLAGIVVLGWPALAGVRAVAESWRGRPLLALAETARVQAAERTARRNTGVLLWIVLGRTWSVLVPLVGGALAVEPRAAVAAVAVPYPMVRGYLRARHRDDPWLPVAIGLVVLSAAACAAGGLLGAAWAWRIALGALGAAMAVFAARAARAWWRGGPGPWRASLIMCDLPMGADPSVALDTEVRQTFSYARSVVLACGDPLGPRVVGAVATVTSAGELRVIAETEAWEAIEADPRVAVFAADPLQRRSWVEVRGVALADSGVLRVTPKHVLIGEFPGRHQRR</sequence>
<feature type="transmembrane region" description="Helical" evidence="1">
    <location>
        <begin position="401"/>
        <end position="421"/>
    </location>
</feature>
<dbReference type="Gene3D" id="1.25.40.10">
    <property type="entry name" value="Tetratricopeptide repeat domain"/>
    <property type="match status" value="1"/>
</dbReference>
<dbReference type="EMBL" id="JBHSBI010000002">
    <property type="protein sequence ID" value="MFC4006461.1"/>
    <property type="molecule type" value="Genomic_DNA"/>
</dbReference>
<feature type="transmembrane region" description="Helical" evidence="1">
    <location>
        <begin position="293"/>
        <end position="316"/>
    </location>
</feature>
<gene>
    <name evidence="2" type="ORF">ACFOY2_04460</name>
</gene>
<dbReference type="Proteomes" id="UP001595851">
    <property type="component" value="Unassembled WGS sequence"/>
</dbReference>
<dbReference type="SUPFAM" id="SSF48452">
    <property type="entry name" value="TPR-like"/>
    <property type="match status" value="1"/>
</dbReference>